<evidence type="ECO:0000259" key="4">
    <source>
        <dbReference type="PROSITE" id="PS51118"/>
    </source>
</evidence>
<protein>
    <submittedName>
        <fullName evidence="5">Transcriptional regulator</fullName>
    </submittedName>
</protein>
<comment type="caution">
    <text evidence="5">The sequence shown here is derived from an EMBL/GenBank/DDBJ whole genome shotgun (WGS) entry which is preliminary data.</text>
</comment>
<dbReference type="KEGG" id="emg:BBD33_01175"/>
<keyword evidence="3" id="KW-0804">Transcription</keyword>
<evidence type="ECO:0000313" key="5">
    <source>
        <dbReference type="EMBL" id="OOH97897.1"/>
    </source>
</evidence>
<evidence type="ECO:0000256" key="3">
    <source>
        <dbReference type="ARBA" id="ARBA00023163"/>
    </source>
</evidence>
<dbReference type="Gene3D" id="1.10.10.10">
    <property type="entry name" value="Winged helix-like DNA-binding domain superfamily/Winged helix DNA-binding domain"/>
    <property type="match status" value="1"/>
</dbReference>
<dbReference type="eggNOG" id="COG1733">
    <property type="taxonomic scope" value="Bacteria"/>
</dbReference>
<accession>A0A1V3U4R3</accession>
<gene>
    <name evidence="5" type="ORF">BMF97_01120</name>
</gene>
<dbReference type="STRING" id="238.BBD35_02990"/>
<feature type="domain" description="HTH hxlR-type" evidence="4">
    <location>
        <begin position="15"/>
        <end position="121"/>
    </location>
</feature>
<dbReference type="InterPro" id="IPR036390">
    <property type="entry name" value="WH_DNA-bd_sf"/>
</dbReference>
<evidence type="ECO:0000313" key="6">
    <source>
        <dbReference type="Proteomes" id="UP000188947"/>
    </source>
</evidence>
<dbReference type="GeneID" id="48544402"/>
<evidence type="ECO:0000256" key="2">
    <source>
        <dbReference type="ARBA" id="ARBA00023125"/>
    </source>
</evidence>
<dbReference type="InterPro" id="IPR036388">
    <property type="entry name" value="WH-like_DNA-bd_sf"/>
</dbReference>
<evidence type="ECO:0000256" key="1">
    <source>
        <dbReference type="ARBA" id="ARBA00023015"/>
    </source>
</evidence>
<sequence length="122" mass="14324">MGHVKKNGNIREASCDEELRAMRDCLYVIGGKWKLLILRYLFNRKDMEINFTKILNDLDGISPKVLTKELKDLEQNQLICRKQNEDKVPKVFYRISEYGITAIPLTENIVQWGLDHRTKITE</sequence>
<proteinExistence type="predicted"/>
<organism evidence="5 6">
    <name type="scientific">Elizabethkingia meningoseptica</name>
    <name type="common">Chryseobacterium meningosepticum</name>
    <dbReference type="NCBI Taxonomy" id="238"/>
    <lineage>
        <taxon>Bacteria</taxon>
        <taxon>Pseudomonadati</taxon>
        <taxon>Bacteroidota</taxon>
        <taxon>Flavobacteriia</taxon>
        <taxon>Flavobacteriales</taxon>
        <taxon>Weeksellaceae</taxon>
        <taxon>Elizabethkingia</taxon>
    </lineage>
</organism>
<dbReference type="PROSITE" id="PS51118">
    <property type="entry name" value="HTH_HXLR"/>
    <property type="match status" value="1"/>
</dbReference>
<reference evidence="5 6" key="1">
    <citation type="submission" date="2016-11" db="EMBL/GenBank/DDBJ databases">
        <title>Genome sequence and comparative genomic analysis of clinical strain Elizabethkingia meningoseptica 61421 PRCM.</title>
        <authorList>
            <person name="Wang M."/>
            <person name="Hu S."/>
            <person name="Cao L."/>
            <person name="Jiang T."/>
            <person name="Zhou Y."/>
            <person name="Ming D."/>
        </authorList>
    </citation>
    <scope>NUCLEOTIDE SEQUENCE [LARGE SCALE GENOMIC DNA]</scope>
    <source>
        <strain evidence="5 6">61421 PRCM</strain>
    </source>
</reference>
<keyword evidence="1" id="KW-0805">Transcription regulation</keyword>
<dbReference type="EMBL" id="MPOG01000001">
    <property type="protein sequence ID" value="OOH97897.1"/>
    <property type="molecule type" value="Genomic_DNA"/>
</dbReference>
<dbReference type="Pfam" id="PF01638">
    <property type="entry name" value="HxlR"/>
    <property type="match status" value="1"/>
</dbReference>
<dbReference type="InterPro" id="IPR002577">
    <property type="entry name" value="HTH_HxlR"/>
</dbReference>
<dbReference type="Proteomes" id="UP000188947">
    <property type="component" value="Unassembled WGS sequence"/>
</dbReference>
<dbReference type="SUPFAM" id="SSF46785">
    <property type="entry name" value="Winged helix' DNA-binding domain"/>
    <property type="match status" value="1"/>
</dbReference>
<dbReference type="RefSeq" id="WP_016198774.1">
    <property type="nucleotide sequence ID" value="NZ_CP014338.1"/>
</dbReference>
<dbReference type="OrthoDB" id="769662at2"/>
<keyword evidence="2" id="KW-0238">DNA-binding</keyword>
<keyword evidence="6" id="KW-1185">Reference proteome</keyword>
<dbReference type="PANTHER" id="PTHR33204">
    <property type="entry name" value="TRANSCRIPTIONAL REGULATOR, MARR FAMILY"/>
    <property type="match status" value="1"/>
</dbReference>
<dbReference type="PANTHER" id="PTHR33204:SF29">
    <property type="entry name" value="TRANSCRIPTIONAL REGULATOR"/>
    <property type="match status" value="1"/>
</dbReference>
<name>A0A1V3U4R3_ELIME</name>
<dbReference type="GO" id="GO:0003677">
    <property type="term" value="F:DNA binding"/>
    <property type="evidence" value="ECO:0007669"/>
    <property type="project" value="UniProtKB-KW"/>
</dbReference>
<dbReference type="AlphaFoldDB" id="A0A1V3U4R3"/>